<organism evidence="1">
    <name type="scientific">viral metagenome</name>
    <dbReference type="NCBI Taxonomy" id="1070528"/>
    <lineage>
        <taxon>unclassified sequences</taxon>
        <taxon>metagenomes</taxon>
        <taxon>organismal metagenomes</taxon>
    </lineage>
</organism>
<name>A0A6C0HXT7_9ZZZZ</name>
<dbReference type="AlphaFoldDB" id="A0A6C0HXT7"/>
<evidence type="ECO:0000313" key="1">
    <source>
        <dbReference type="EMBL" id="QHT85329.1"/>
    </source>
</evidence>
<proteinExistence type="predicted"/>
<sequence>MNVRIPHFFSSEDIALLMNDPEIALHKEKPKANFSITVPESIQTKLKTIMNVGETIPMTWIRGDTVEHVDQGETPFNHTYLIYLTDSPGQFIVDGQSYPIQAGTAHIFSEGLSHSTLHAADRLIMGPMSEKGLPVGIPYNVIVYVSSYTIDAYIIYESYSLQALILNIPPPVPESSDDYLINYFNYTGLDNPWVPPPGKKFGGWKLLDFPGNVPIGDNSVDKIYMPGETYAYTSATILVANWIDVTRPRFGMHFTDNAMVFYKKGSLSTGSGGVRNYRAKRRKT</sequence>
<protein>
    <submittedName>
        <fullName evidence="1">Uncharacterized protein</fullName>
    </submittedName>
</protein>
<dbReference type="EMBL" id="MN740041">
    <property type="protein sequence ID" value="QHT85329.1"/>
    <property type="molecule type" value="Genomic_DNA"/>
</dbReference>
<reference evidence="1" key="1">
    <citation type="journal article" date="2020" name="Nature">
        <title>Giant virus diversity and host interactions through global metagenomics.</title>
        <authorList>
            <person name="Schulz F."/>
            <person name="Roux S."/>
            <person name="Paez-Espino D."/>
            <person name="Jungbluth S."/>
            <person name="Walsh D.A."/>
            <person name="Denef V.J."/>
            <person name="McMahon K.D."/>
            <person name="Konstantinidis K.T."/>
            <person name="Eloe-Fadrosh E.A."/>
            <person name="Kyrpides N.C."/>
            <person name="Woyke T."/>
        </authorList>
    </citation>
    <scope>NUCLEOTIDE SEQUENCE</scope>
    <source>
        <strain evidence="1">GVMAG-M-3300023184-17</strain>
    </source>
</reference>
<accession>A0A6C0HXT7</accession>